<feature type="chain" id="PRO_5039286176" description="DUF4097 domain-containing protein" evidence="1">
    <location>
        <begin position="28"/>
        <end position="253"/>
    </location>
</feature>
<accession>A0A101QNV1</accession>
<gene>
    <name evidence="3" type="ORF">AQJ30_34360</name>
</gene>
<organism evidence="3 4">
    <name type="scientific">Streptomyces longwoodensis</name>
    <dbReference type="NCBI Taxonomy" id="68231"/>
    <lineage>
        <taxon>Bacteria</taxon>
        <taxon>Bacillati</taxon>
        <taxon>Actinomycetota</taxon>
        <taxon>Actinomycetes</taxon>
        <taxon>Kitasatosporales</taxon>
        <taxon>Streptomycetaceae</taxon>
        <taxon>Streptomyces</taxon>
    </lineage>
</organism>
<proteinExistence type="predicted"/>
<sequence>MTANPGTRLRRLTVALAVLPLAVACHGGDGGSGGPRADGMLGAVDSGSTVVITTDNGVRLRPADGRSVSVDGDVGAHWSHRDGMEVLDLSCVEQDREGRPCPRMPTVEVPDDVRITVTARNAGVDVVGIAAALDVTTVNGDVTVARSGRDDAAVELTTRNGSVRATAVSADRLSGVTSNGDVVLACATAASRVSGRTTNGSVDVTVPDDAPAYRVTAATRNGLQRIAVPTRGAGDGPAMTLSTVNGDVAAHQE</sequence>
<dbReference type="GeneID" id="91429663"/>
<dbReference type="InterPro" id="IPR025164">
    <property type="entry name" value="Toastrack_DUF4097"/>
</dbReference>
<keyword evidence="1" id="KW-0732">Signal</keyword>
<dbReference type="RefSeq" id="WP_067241677.1">
    <property type="nucleotide sequence ID" value="NZ_KQ948566.1"/>
</dbReference>
<evidence type="ECO:0000313" key="3">
    <source>
        <dbReference type="EMBL" id="KUN33289.1"/>
    </source>
</evidence>
<comment type="caution">
    <text evidence="3">The sequence shown here is derived from an EMBL/GenBank/DDBJ whole genome shotgun (WGS) entry which is preliminary data.</text>
</comment>
<keyword evidence="4" id="KW-1185">Reference proteome</keyword>
<dbReference type="EMBL" id="LMWS01000057">
    <property type="protein sequence ID" value="KUN33289.1"/>
    <property type="molecule type" value="Genomic_DNA"/>
</dbReference>
<dbReference type="STRING" id="68231.AQJ30_34360"/>
<feature type="signal peptide" evidence="1">
    <location>
        <begin position="1"/>
        <end position="27"/>
    </location>
</feature>
<evidence type="ECO:0000313" key="4">
    <source>
        <dbReference type="Proteomes" id="UP000053271"/>
    </source>
</evidence>
<dbReference type="AlphaFoldDB" id="A0A101QNV1"/>
<evidence type="ECO:0000259" key="2">
    <source>
        <dbReference type="Pfam" id="PF13349"/>
    </source>
</evidence>
<name>A0A101QNV1_9ACTN</name>
<protein>
    <recommendedName>
        <fullName evidence="2">DUF4097 domain-containing protein</fullName>
    </recommendedName>
</protein>
<evidence type="ECO:0000256" key="1">
    <source>
        <dbReference type="SAM" id="SignalP"/>
    </source>
</evidence>
<dbReference type="Pfam" id="PF13349">
    <property type="entry name" value="DUF4097"/>
    <property type="match status" value="1"/>
</dbReference>
<feature type="domain" description="DUF4097" evidence="2">
    <location>
        <begin position="130"/>
        <end position="222"/>
    </location>
</feature>
<dbReference type="Proteomes" id="UP000053271">
    <property type="component" value="Unassembled WGS sequence"/>
</dbReference>
<reference evidence="3 4" key="1">
    <citation type="submission" date="2015-10" db="EMBL/GenBank/DDBJ databases">
        <title>Draft genome sequence of Streptomyces longwoodensis DSM 41677, type strain for the species Streptomyces longwoodensis.</title>
        <authorList>
            <person name="Ruckert C."/>
            <person name="Winkler A."/>
            <person name="Kalinowski J."/>
            <person name="Kampfer P."/>
            <person name="Glaeser S."/>
        </authorList>
    </citation>
    <scope>NUCLEOTIDE SEQUENCE [LARGE SCALE GENOMIC DNA]</scope>
    <source>
        <strain evidence="3 4">DSM 41677</strain>
    </source>
</reference>